<dbReference type="GeneID" id="24438723"/>
<dbReference type="EMBL" id="GG662770">
    <property type="protein sequence ID" value="EWS75491.1"/>
    <property type="molecule type" value="Genomic_DNA"/>
</dbReference>
<accession>W7XJG1</accession>
<proteinExistence type="predicted"/>
<dbReference type="RefSeq" id="XP_012651960.1">
    <property type="nucleotide sequence ID" value="XM_012796506.1"/>
</dbReference>
<protein>
    <submittedName>
        <fullName evidence="2">Transmembrane protein, putative</fullName>
    </submittedName>
</protein>
<feature type="transmembrane region" description="Helical" evidence="1">
    <location>
        <begin position="75"/>
        <end position="93"/>
    </location>
</feature>
<feature type="transmembrane region" description="Helical" evidence="1">
    <location>
        <begin position="31"/>
        <end position="55"/>
    </location>
</feature>
<evidence type="ECO:0000256" key="1">
    <source>
        <dbReference type="SAM" id="Phobius"/>
    </source>
</evidence>
<keyword evidence="1 2" id="KW-0812">Transmembrane</keyword>
<dbReference type="InParanoid" id="W7XJG1"/>
<name>W7XJG1_TETTS</name>
<dbReference type="AlphaFoldDB" id="W7XJG1"/>
<evidence type="ECO:0000313" key="3">
    <source>
        <dbReference type="Proteomes" id="UP000009168"/>
    </source>
</evidence>
<reference evidence="3" key="1">
    <citation type="journal article" date="2006" name="PLoS Biol.">
        <title>Macronuclear genome sequence of the ciliate Tetrahymena thermophila, a model eukaryote.</title>
        <authorList>
            <person name="Eisen J.A."/>
            <person name="Coyne R.S."/>
            <person name="Wu M."/>
            <person name="Wu D."/>
            <person name="Thiagarajan M."/>
            <person name="Wortman J.R."/>
            <person name="Badger J.H."/>
            <person name="Ren Q."/>
            <person name="Amedeo P."/>
            <person name="Jones K.M."/>
            <person name="Tallon L.J."/>
            <person name="Delcher A.L."/>
            <person name="Salzberg S.L."/>
            <person name="Silva J.C."/>
            <person name="Haas B.J."/>
            <person name="Majoros W.H."/>
            <person name="Farzad M."/>
            <person name="Carlton J.M."/>
            <person name="Smith R.K. Jr."/>
            <person name="Garg J."/>
            <person name="Pearlman R.E."/>
            <person name="Karrer K.M."/>
            <person name="Sun L."/>
            <person name="Manning G."/>
            <person name="Elde N.C."/>
            <person name="Turkewitz A.P."/>
            <person name="Asai D.J."/>
            <person name="Wilkes D.E."/>
            <person name="Wang Y."/>
            <person name="Cai H."/>
            <person name="Collins K."/>
            <person name="Stewart B.A."/>
            <person name="Lee S.R."/>
            <person name="Wilamowska K."/>
            <person name="Weinberg Z."/>
            <person name="Ruzzo W.L."/>
            <person name="Wloga D."/>
            <person name="Gaertig J."/>
            <person name="Frankel J."/>
            <person name="Tsao C.-C."/>
            <person name="Gorovsky M.A."/>
            <person name="Keeling P.J."/>
            <person name="Waller R.F."/>
            <person name="Patron N.J."/>
            <person name="Cherry J.M."/>
            <person name="Stover N.A."/>
            <person name="Krieger C.J."/>
            <person name="del Toro C."/>
            <person name="Ryder H.F."/>
            <person name="Williamson S.C."/>
            <person name="Barbeau R.A."/>
            <person name="Hamilton E.P."/>
            <person name="Orias E."/>
        </authorList>
    </citation>
    <scope>NUCLEOTIDE SEQUENCE [LARGE SCALE GENOMIC DNA]</scope>
    <source>
        <strain evidence="3">SB210</strain>
    </source>
</reference>
<dbReference type="Proteomes" id="UP000009168">
    <property type="component" value="Unassembled WGS sequence"/>
</dbReference>
<keyword evidence="1" id="KW-1133">Transmembrane helix</keyword>
<dbReference type="KEGG" id="tet:TTHERM_000392879"/>
<gene>
    <name evidence="2" type="ORF">TTHERM_000392879</name>
</gene>
<keyword evidence="3" id="KW-1185">Reference proteome</keyword>
<sequence>MLVIYLFIFQQFSKSINKLQEERINILQSKFIILQLCLIFIYILQVIYLFINIFYLVNQFTNQLVNHSVEKFDKIFGFLIINIILFYMAKILIINQLPLVSCYLFHHQ</sequence>
<evidence type="ECO:0000313" key="2">
    <source>
        <dbReference type="EMBL" id="EWS75491.1"/>
    </source>
</evidence>
<organism evidence="2 3">
    <name type="scientific">Tetrahymena thermophila (strain SB210)</name>
    <dbReference type="NCBI Taxonomy" id="312017"/>
    <lineage>
        <taxon>Eukaryota</taxon>
        <taxon>Sar</taxon>
        <taxon>Alveolata</taxon>
        <taxon>Ciliophora</taxon>
        <taxon>Intramacronucleata</taxon>
        <taxon>Oligohymenophorea</taxon>
        <taxon>Hymenostomatida</taxon>
        <taxon>Tetrahymenina</taxon>
        <taxon>Tetrahymenidae</taxon>
        <taxon>Tetrahymena</taxon>
    </lineage>
</organism>
<keyword evidence="1" id="KW-0472">Membrane</keyword>